<feature type="domain" description="CheW-like" evidence="1">
    <location>
        <begin position="4"/>
        <end position="149"/>
    </location>
</feature>
<dbReference type="PROSITE" id="PS50851">
    <property type="entry name" value="CHEW"/>
    <property type="match status" value="3"/>
</dbReference>
<dbReference type="SUPFAM" id="SSF50341">
    <property type="entry name" value="CheW-like"/>
    <property type="match status" value="3"/>
</dbReference>
<evidence type="ECO:0000313" key="2">
    <source>
        <dbReference type="EMBL" id="SHO47965.1"/>
    </source>
</evidence>
<dbReference type="InterPro" id="IPR002545">
    <property type="entry name" value="CheW-lke_dom"/>
</dbReference>
<reference evidence="2 3" key="1">
    <citation type="submission" date="2016-12" db="EMBL/GenBank/DDBJ databases">
        <authorList>
            <person name="Song W.-J."/>
            <person name="Kurnit D.M."/>
        </authorList>
    </citation>
    <scope>NUCLEOTIDE SEQUENCE [LARGE SCALE GENOMIC DNA]</scope>
    <source>
        <strain evidence="2 3">DSM 18488</strain>
    </source>
</reference>
<dbReference type="GO" id="GO:0006935">
    <property type="term" value="P:chemotaxis"/>
    <property type="evidence" value="ECO:0007669"/>
    <property type="project" value="InterPro"/>
</dbReference>
<evidence type="ECO:0000259" key="1">
    <source>
        <dbReference type="PROSITE" id="PS50851"/>
    </source>
</evidence>
<dbReference type="Gene3D" id="2.30.30.40">
    <property type="entry name" value="SH3 Domains"/>
    <property type="match status" value="2"/>
</dbReference>
<dbReference type="Proteomes" id="UP000184603">
    <property type="component" value="Unassembled WGS sequence"/>
</dbReference>
<name>A0A1M7Y5V2_9BACT</name>
<dbReference type="RefSeq" id="WP_073613363.1">
    <property type="nucleotide sequence ID" value="NZ_FRFE01000008.1"/>
</dbReference>
<gene>
    <name evidence="2" type="ORF">SAMN02745220_02074</name>
</gene>
<dbReference type="PANTHER" id="PTHR22617">
    <property type="entry name" value="CHEMOTAXIS SENSOR HISTIDINE KINASE-RELATED"/>
    <property type="match status" value="1"/>
</dbReference>
<keyword evidence="3" id="KW-1185">Reference proteome</keyword>
<organism evidence="2 3">
    <name type="scientific">Desulfopila aestuarii DSM 18488</name>
    <dbReference type="NCBI Taxonomy" id="1121416"/>
    <lineage>
        <taxon>Bacteria</taxon>
        <taxon>Pseudomonadati</taxon>
        <taxon>Thermodesulfobacteriota</taxon>
        <taxon>Desulfobulbia</taxon>
        <taxon>Desulfobulbales</taxon>
        <taxon>Desulfocapsaceae</taxon>
        <taxon>Desulfopila</taxon>
    </lineage>
</organism>
<dbReference type="Pfam" id="PF01584">
    <property type="entry name" value="CheW"/>
    <property type="match status" value="3"/>
</dbReference>
<sequence>MSQEQLFASFMLDVDLGLEIALLAGNVVEATPVQGVIRPLPGSVPFVEGIMQLRDKFVPIVNLKKRFGLGQTGYSGEPKIAVVQLYDQLLGLMVDDIREVFRAEPEAISPVNPILQGGDKVISAIIQLEKGKRTAELLDLKNLFSKGMDDLEQSGVADQTALPRKEITWSRFVVFRCCGQEYGVPVKYAQEITFLTDIDEMFRSGLLEGALNLRGRTVPVMNAAHLLAPDKEAEAQNLEDCRILVMASEECCFGLIVEDVREILSVDNDEILAMPQGQESNLTGIYQRPSGSDVLLLDMPSLVCAQIDDLKSMSRLKNGTEVGATQLRQPSATTHHLITENCYLIFNVDKHFAIELKDVREIIENRRLLNIPGNGGFRSGVINLRGEIVPVINLRKFYNFSDATNGRDQGSRLIICREHDRTVALEVDSIVTIYKQEKYYSTPSLHPKMAPRADTLDRLIEFEGSDSTIEHVLVVNIYNLIRNHMGIADDHETNSKKQ</sequence>
<dbReference type="OrthoDB" id="9790406at2"/>
<proteinExistence type="predicted"/>
<dbReference type="GO" id="GO:0005829">
    <property type="term" value="C:cytosol"/>
    <property type="evidence" value="ECO:0007669"/>
    <property type="project" value="TreeGrafter"/>
</dbReference>
<dbReference type="SMART" id="SM00260">
    <property type="entry name" value="CheW"/>
    <property type="match status" value="3"/>
</dbReference>
<evidence type="ECO:0000313" key="3">
    <source>
        <dbReference type="Proteomes" id="UP000184603"/>
    </source>
</evidence>
<feature type="domain" description="CheW-like" evidence="1">
    <location>
        <begin position="169"/>
        <end position="308"/>
    </location>
</feature>
<dbReference type="GO" id="GO:0007165">
    <property type="term" value="P:signal transduction"/>
    <property type="evidence" value="ECO:0007669"/>
    <property type="project" value="InterPro"/>
</dbReference>
<protein>
    <submittedName>
        <fullName evidence="2">Purine-binding chemotaxis protein CheW</fullName>
    </submittedName>
</protein>
<dbReference type="InterPro" id="IPR036061">
    <property type="entry name" value="CheW-like_dom_sf"/>
</dbReference>
<dbReference type="PANTHER" id="PTHR22617:SF23">
    <property type="entry name" value="CHEMOTAXIS PROTEIN CHEW"/>
    <property type="match status" value="1"/>
</dbReference>
<dbReference type="InterPro" id="IPR039315">
    <property type="entry name" value="CheW"/>
</dbReference>
<dbReference type="AlphaFoldDB" id="A0A1M7Y5V2"/>
<accession>A0A1M7Y5V2</accession>
<dbReference type="EMBL" id="FRFE01000008">
    <property type="protein sequence ID" value="SHO47965.1"/>
    <property type="molecule type" value="Genomic_DNA"/>
</dbReference>
<feature type="domain" description="CheW-like" evidence="1">
    <location>
        <begin position="339"/>
        <end position="486"/>
    </location>
</feature>
<dbReference type="STRING" id="1121416.SAMN02745220_02074"/>
<dbReference type="CDD" id="cd00588">
    <property type="entry name" value="CheW_like"/>
    <property type="match status" value="1"/>
</dbReference>
<dbReference type="Gene3D" id="2.40.50.180">
    <property type="entry name" value="CheA-289, Domain 4"/>
    <property type="match status" value="3"/>
</dbReference>